<feature type="region of interest" description="Disordered" evidence="1">
    <location>
        <begin position="17"/>
        <end position="47"/>
    </location>
</feature>
<dbReference type="HOGENOM" id="CLU_1909782_0_0_1"/>
<dbReference type="PaxDb" id="3880-AES68920"/>
<dbReference type="EMBL" id="PSQE01000003">
    <property type="protein sequence ID" value="RHN65820.1"/>
    <property type="molecule type" value="Genomic_DNA"/>
</dbReference>
<reference evidence="2 5" key="2">
    <citation type="journal article" date="2014" name="BMC Genomics">
        <title>An improved genome release (version Mt4.0) for the model legume Medicago truncatula.</title>
        <authorList>
            <person name="Tang H."/>
            <person name="Krishnakumar V."/>
            <person name="Bidwell S."/>
            <person name="Rosen B."/>
            <person name="Chan A."/>
            <person name="Zhou S."/>
            <person name="Gentzbittel L."/>
            <person name="Childs K.L."/>
            <person name="Yandell M."/>
            <person name="Gundlach H."/>
            <person name="Mayer K.F."/>
            <person name="Schwartz D.C."/>
            <person name="Town C.D."/>
        </authorList>
    </citation>
    <scope>GENOME REANNOTATION</scope>
    <source>
        <strain evidence="4 5">cv. Jemalong A17</strain>
    </source>
</reference>
<reference evidence="6" key="4">
    <citation type="journal article" date="2018" name="Nat. Plants">
        <title>Whole-genome landscape of Medicago truncatula symbiotic genes.</title>
        <authorList>
            <person name="Pecrix Y."/>
            <person name="Staton S.E."/>
            <person name="Sallet E."/>
            <person name="Lelandais-Briere C."/>
            <person name="Moreau S."/>
            <person name="Carrere S."/>
            <person name="Blein T."/>
            <person name="Jardinaud M.F."/>
            <person name="Latrasse D."/>
            <person name="Zouine M."/>
            <person name="Zahm M."/>
            <person name="Kreplak J."/>
            <person name="Mayjonade B."/>
            <person name="Satge C."/>
            <person name="Perez M."/>
            <person name="Cauet S."/>
            <person name="Marande W."/>
            <person name="Chantry-Darmon C."/>
            <person name="Lopez-Roques C."/>
            <person name="Bouchez O."/>
            <person name="Berard A."/>
            <person name="Debelle F."/>
            <person name="Munos S."/>
            <person name="Bendahmane A."/>
            <person name="Berges H."/>
            <person name="Niebel A."/>
            <person name="Buitink J."/>
            <person name="Frugier F."/>
            <person name="Benhamed M."/>
            <person name="Crespi M."/>
            <person name="Gouzy J."/>
            <person name="Gamas P."/>
        </authorList>
    </citation>
    <scope>NUCLEOTIDE SEQUENCE [LARGE SCALE GENOMIC DNA]</scope>
    <source>
        <strain evidence="6">cv. Jemalong A17</strain>
    </source>
</reference>
<keyword evidence="5" id="KW-1185">Reference proteome</keyword>
<dbReference type="InterPro" id="IPR045026">
    <property type="entry name" value="LIMYB"/>
</dbReference>
<evidence type="ECO:0000313" key="6">
    <source>
        <dbReference type="Proteomes" id="UP000265566"/>
    </source>
</evidence>
<reference evidence="3" key="5">
    <citation type="journal article" date="2018" name="Nat. Plants">
        <title>Whole-genome landscape of Medicago truncatula symbiotic genes.</title>
        <authorList>
            <person name="Pecrix Y."/>
            <person name="Gamas P."/>
            <person name="Carrere S."/>
        </authorList>
    </citation>
    <scope>NUCLEOTIDE SEQUENCE</scope>
    <source>
        <tissue evidence="3">Leaves</tissue>
    </source>
</reference>
<reference evidence="2 5" key="1">
    <citation type="journal article" date="2011" name="Nature">
        <title>The Medicago genome provides insight into the evolution of rhizobial symbioses.</title>
        <authorList>
            <person name="Young N.D."/>
            <person name="Debelle F."/>
            <person name="Oldroyd G.E."/>
            <person name="Geurts R."/>
            <person name="Cannon S.B."/>
            <person name="Udvardi M.K."/>
            <person name="Benedito V.A."/>
            <person name="Mayer K.F."/>
            <person name="Gouzy J."/>
            <person name="Schoof H."/>
            <person name="Van de Peer Y."/>
            <person name="Proost S."/>
            <person name="Cook D.R."/>
            <person name="Meyers B.C."/>
            <person name="Spannagl M."/>
            <person name="Cheung F."/>
            <person name="De Mita S."/>
            <person name="Krishnakumar V."/>
            <person name="Gundlach H."/>
            <person name="Zhou S."/>
            <person name="Mudge J."/>
            <person name="Bharti A.K."/>
            <person name="Murray J.D."/>
            <person name="Naoumkina M.A."/>
            <person name="Rosen B."/>
            <person name="Silverstein K.A."/>
            <person name="Tang H."/>
            <person name="Rombauts S."/>
            <person name="Zhao P.X."/>
            <person name="Zhou P."/>
            <person name="Barbe V."/>
            <person name="Bardou P."/>
            <person name="Bechner M."/>
            <person name="Bellec A."/>
            <person name="Berger A."/>
            <person name="Berges H."/>
            <person name="Bidwell S."/>
            <person name="Bisseling T."/>
            <person name="Choisne N."/>
            <person name="Couloux A."/>
            <person name="Denny R."/>
            <person name="Deshpande S."/>
            <person name="Dai X."/>
            <person name="Doyle J.J."/>
            <person name="Dudez A.M."/>
            <person name="Farmer A.D."/>
            <person name="Fouteau S."/>
            <person name="Franken C."/>
            <person name="Gibelin C."/>
            <person name="Gish J."/>
            <person name="Goldstein S."/>
            <person name="Gonzalez A.J."/>
            <person name="Green P.J."/>
            <person name="Hallab A."/>
            <person name="Hartog M."/>
            <person name="Hua A."/>
            <person name="Humphray S.J."/>
            <person name="Jeong D.H."/>
            <person name="Jing Y."/>
            <person name="Jocker A."/>
            <person name="Kenton S.M."/>
            <person name="Kim D.J."/>
            <person name="Klee K."/>
            <person name="Lai H."/>
            <person name="Lang C."/>
            <person name="Lin S."/>
            <person name="Macmil S.L."/>
            <person name="Magdelenat G."/>
            <person name="Matthews L."/>
            <person name="McCorrison J."/>
            <person name="Monaghan E.L."/>
            <person name="Mun J.H."/>
            <person name="Najar F.Z."/>
            <person name="Nicholson C."/>
            <person name="Noirot C."/>
            <person name="O'Bleness M."/>
            <person name="Paule C.R."/>
            <person name="Poulain J."/>
            <person name="Prion F."/>
            <person name="Qin B."/>
            <person name="Qu C."/>
            <person name="Retzel E.F."/>
            <person name="Riddle C."/>
            <person name="Sallet E."/>
            <person name="Samain S."/>
            <person name="Samson N."/>
            <person name="Sanders I."/>
            <person name="Saurat O."/>
            <person name="Scarpelli C."/>
            <person name="Schiex T."/>
            <person name="Segurens B."/>
            <person name="Severin A.J."/>
            <person name="Sherrier D.J."/>
            <person name="Shi R."/>
            <person name="Sims S."/>
            <person name="Singer S.R."/>
            <person name="Sinharoy S."/>
            <person name="Sterck L."/>
            <person name="Viollet A."/>
            <person name="Wang B.B."/>
            <person name="Wang K."/>
            <person name="Wang M."/>
            <person name="Wang X."/>
            <person name="Warfsmann J."/>
            <person name="Weissenbach J."/>
            <person name="White D.D."/>
            <person name="White J.D."/>
            <person name="Wiley G.B."/>
            <person name="Wincker P."/>
            <person name="Xing Y."/>
            <person name="Yang L."/>
            <person name="Yao Z."/>
            <person name="Ying F."/>
            <person name="Zhai J."/>
            <person name="Zhou L."/>
            <person name="Zuber A."/>
            <person name="Denarie J."/>
            <person name="Dixon R.A."/>
            <person name="May G.D."/>
            <person name="Schwartz D.C."/>
            <person name="Rogers J."/>
            <person name="Quetier F."/>
            <person name="Town C.D."/>
            <person name="Roe B.A."/>
        </authorList>
    </citation>
    <scope>NUCLEOTIDE SEQUENCE [LARGE SCALE GENOMIC DNA]</scope>
    <source>
        <strain evidence="2">A17</strain>
        <strain evidence="4 5">cv. Jemalong A17</strain>
    </source>
</reference>
<reference evidence="4" key="3">
    <citation type="submission" date="2015-04" db="UniProtKB">
        <authorList>
            <consortium name="EnsemblPlants"/>
        </authorList>
    </citation>
    <scope>IDENTIFICATION</scope>
    <source>
        <strain evidence="4">cv. Jemalong A17</strain>
    </source>
</reference>
<evidence type="ECO:0000313" key="2">
    <source>
        <dbReference type="EMBL" id="AES68920.1"/>
    </source>
</evidence>
<dbReference type="AlphaFoldDB" id="G7IW31"/>
<dbReference type="eggNOG" id="ENOG502SWBH">
    <property type="taxonomic scope" value="Eukaryota"/>
</dbReference>
<organism evidence="2 5">
    <name type="scientific">Medicago truncatula</name>
    <name type="common">Barrel medic</name>
    <name type="synonym">Medicago tribuloides</name>
    <dbReference type="NCBI Taxonomy" id="3880"/>
    <lineage>
        <taxon>Eukaryota</taxon>
        <taxon>Viridiplantae</taxon>
        <taxon>Streptophyta</taxon>
        <taxon>Embryophyta</taxon>
        <taxon>Tracheophyta</taxon>
        <taxon>Spermatophyta</taxon>
        <taxon>Magnoliopsida</taxon>
        <taxon>eudicotyledons</taxon>
        <taxon>Gunneridae</taxon>
        <taxon>Pentapetalae</taxon>
        <taxon>rosids</taxon>
        <taxon>fabids</taxon>
        <taxon>Fabales</taxon>
        <taxon>Fabaceae</taxon>
        <taxon>Papilionoideae</taxon>
        <taxon>50 kb inversion clade</taxon>
        <taxon>NPAAA clade</taxon>
        <taxon>Hologalegina</taxon>
        <taxon>IRL clade</taxon>
        <taxon>Trifolieae</taxon>
        <taxon>Medicago</taxon>
    </lineage>
</organism>
<dbReference type="EMBL" id="CM001219">
    <property type="protein sequence ID" value="AES68920.1"/>
    <property type="molecule type" value="Genomic_DNA"/>
</dbReference>
<dbReference type="Proteomes" id="UP000265566">
    <property type="component" value="Chromosome 3"/>
</dbReference>
<evidence type="ECO:0000313" key="5">
    <source>
        <dbReference type="Proteomes" id="UP000002051"/>
    </source>
</evidence>
<dbReference type="OrthoDB" id="694710at2759"/>
<protein>
    <submittedName>
        <fullName evidence="2 4">Uncharacterized protein</fullName>
    </submittedName>
</protein>
<evidence type="ECO:0000313" key="3">
    <source>
        <dbReference type="EMBL" id="RHN65820.1"/>
    </source>
</evidence>
<dbReference type="EnsemblPlants" id="AES68920">
    <property type="protein sequence ID" value="AES68920"/>
    <property type="gene ID" value="MTR_3g019060"/>
</dbReference>
<name>G7IW31_MEDTR</name>
<dbReference type="Gramene" id="rna13710">
    <property type="protein sequence ID" value="RHN65820.1"/>
    <property type="gene ID" value="gene13710"/>
</dbReference>
<evidence type="ECO:0000256" key="1">
    <source>
        <dbReference type="SAM" id="MobiDB-lite"/>
    </source>
</evidence>
<accession>G7IW31</accession>
<sequence>MSNNNRNIAAGVFHYSSSQESTQIDGDSSDDNTDSLNTLEDSSDDKEYSKNALVNALVAWTQASEAELAFILAENESINASSSITECVTALDKIEDITDDIYMKACEKFMDPDWREMFLAMPSHRRKGWLVRL</sequence>
<gene>
    <name evidence="4" type="primary">11422864</name>
    <name evidence="2" type="ordered locus">MTR_3g019060</name>
    <name evidence="3" type="ORF">MtrunA17_Chr3g0084111</name>
</gene>
<dbReference type="Proteomes" id="UP000002051">
    <property type="component" value="Chromosome 3"/>
</dbReference>
<feature type="compositionally biased region" description="Polar residues" evidence="1">
    <location>
        <begin position="17"/>
        <end position="26"/>
    </location>
</feature>
<dbReference type="KEGG" id="mtr:11422864"/>
<dbReference type="OMA" id="DFFLTIC"/>
<evidence type="ECO:0000313" key="4">
    <source>
        <dbReference type="EnsemblPlants" id="AES68920"/>
    </source>
</evidence>
<dbReference type="PANTHER" id="PTHR47584:SF14">
    <property type="entry name" value="L10-INTERACTING MYB DOMAIN-CONTAINING PROTEIN-LIKE"/>
    <property type="match status" value="1"/>
</dbReference>
<dbReference type="PANTHER" id="PTHR47584">
    <property type="match status" value="1"/>
</dbReference>
<proteinExistence type="predicted"/>